<protein>
    <submittedName>
        <fullName evidence="1">Uncharacterized protein</fullName>
    </submittedName>
</protein>
<name>A0ABW6A0Y1_9BACT</name>
<accession>A0ABW6A0Y1</accession>
<comment type="caution">
    <text evidence="1">The sequence shown here is derived from an EMBL/GenBank/DDBJ whole genome shotgun (WGS) entry which is preliminary data.</text>
</comment>
<sequence length="265" mass="28572">MAKQKGIIKLEGTIGDITFYKSQDGYLAREKGGVDAARIANDPAFQRTRENGSEFGRAGNAGKVLRTSLRGLLQHASDSRMVSRLTQKMVEVIQADSTNVRGLRNVIDGEAELLEGFEFNIQGKLRTTLYAPFTLTIDRAAGALSVMILGFIPAQMITAPGGTTHFKIISAGSEVDFERESYVSATSETPLMRWDSSLTAAITLSNAVTPNSTSPLFLALGVAFYQEVNGVLYSLKNGGFNAPALVKVSGLWVLMTQVYCSRSGC</sequence>
<gene>
    <name evidence="1" type="ORF">ACFS6H_00260</name>
</gene>
<evidence type="ECO:0000313" key="2">
    <source>
        <dbReference type="Proteomes" id="UP001597511"/>
    </source>
</evidence>
<keyword evidence="2" id="KW-1185">Reference proteome</keyword>
<organism evidence="1 2">
    <name type="scientific">Terrimonas rubra</name>
    <dbReference type="NCBI Taxonomy" id="1035890"/>
    <lineage>
        <taxon>Bacteria</taxon>
        <taxon>Pseudomonadati</taxon>
        <taxon>Bacteroidota</taxon>
        <taxon>Chitinophagia</taxon>
        <taxon>Chitinophagales</taxon>
        <taxon>Chitinophagaceae</taxon>
        <taxon>Terrimonas</taxon>
    </lineage>
</organism>
<proteinExistence type="predicted"/>
<dbReference type="RefSeq" id="WP_386093656.1">
    <property type="nucleotide sequence ID" value="NZ_JBHUOZ010000001.1"/>
</dbReference>
<dbReference type="EMBL" id="JBHUOZ010000001">
    <property type="protein sequence ID" value="MFD2918115.1"/>
    <property type="molecule type" value="Genomic_DNA"/>
</dbReference>
<dbReference type="Proteomes" id="UP001597511">
    <property type="component" value="Unassembled WGS sequence"/>
</dbReference>
<evidence type="ECO:0000313" key="1">
    <source>
        <dbReference type="EMBL" id="MFD2918115.1"/>
    </source>
</evidence>
<reference evidence="2" key="1">
    <citation type="journal article" date="2019" name="Int. J. Syst. Evol. Microbiol.">
        <title>The Global Catalogue of Microorganisms (GCM) 10K type strain sequencing project: providing services to taxonomists for standard genome sequencing and annotation.</title>
        <authorList>
            <consortium name="The Broad Institute Genomics Platform"/>
            <consortium name="The Broad Institute Genome Sequencing Center for Infectious Disease"/>
            <person name="Wu L."/>
            <person name="Ma J."/>
        </authorList>
    </citation>
    <scope>NUCLEOTIDE SEQUENCE [LARGE SCALE GENOMIC DNA]</scope>
    <source>
        <strain evidence="2">KCTC 23299</strain>
    </source>
</reference>